<reference evidence="2" key="1">
    <citation type="submission" date="2016-04" db="EMBL/GenBank/DDBJ databases">
        <title>Comparative genomics of biotechnologically important yeasts.</title>
        <authorList>
            <consortium name="DOE Joint Genome Institute"/>
            <person name="Riley R."/>
            <person name="Haridas S."/>
            <person name="Wolfe K.H."/>
            <person name="Lopes M.R."/>
            <person name="Hittinger C.T."/>
            <person name="Goker M."/>
            <person name="Salamov A."/>
            <person name="Wisecaver J."/>
            <person name="Long T.M."/>
            <person name="Aerts A.L."/>
            <person name="Barry K."/>
            <person name="Choi C."/>
            <person name="Clum A."/>
            <person name="Coughlan A.Y."/>
            <person name="Deshpande S."/>
            <person name="Douglass A.P."/>
            <person name="Hanson S.J."/>
            <person name="Klenk H.-P."/>
            <person name="Labutti K."/>
            <person name="Lapidus A."/>
            <person name="Lindquist E."/>
            <person name="Lipzen A."/>
            <person name="Meier-Kolthoff J.P."/>
            <person name="Ohm R.A."/>
            <person name="Otillar R.P."/>
            <person name="Pangilinan J."/>
            <person name="Peng Y."/>
            <person name="Rokas A."/>
            <person name="Rosa C.A."/>
            <person name="Scheuner C."/>
            <person name="Sibirny A.A."/>
            <person name="Slot J.C."/>
            <person name="Stielow J.B."/>
            <person name="Sun H."/>
            <person name="Kurtzman C.P."/>
            <person name="Blackwell M."/>
            <person name="Grigoriev I.V."/>
            <person name="Jeffries T.W."/>
        </authorList>
    </citation>
    <scope>NUCLEOTIDE SEQUENCE [LARGE SCALE GENOMIC DNA]</scope>
    <source>
        <strain evidence="2">NRRL YB-2248</strain>
    </source>
</reference>
<dbReference type="EMBL" id="KV453856">
    <property type="protein sequence ID" value="ODV84589.1"/>
    <property type="molecule type" value="Genomic_DNA"/>
</dbReference>
<dbReference type="AlphaFoldDB" id="A0A1E4SYL9"/>
<dbReference type="SUPFAM" id="SSF52047">
    <property type="entry name" value="RNI-like"/>
    <property type="match status" value="1"/>
</dbReference>
<protein>
    <submittedName>
        <fullName evidence="1">Uncharacterized protein</fullName>
    </submittedName>
</protein>
<proteinExistence type="predicted"/>
<organism evidence="1 2">
    <name type="scientific">[Candida] arabinofermentans NRRL YB-2248</name>
    <dbReference type="NCBI Taxonomy" id="983967"/>
    <lineage>
        <taxon>Eukaryota</taxon>
        <taxon>Fungi</taxon>
        <taxon>Dikarya</taxon>
        <taxon>Ascomycota</taxon>
        <taxon>Saccharomycotina</taxon>
        <taxon>Pichiomycetes</taxon>
        <taxon>Pichiales</taxon>
        <taxon>Pichiaceae</taxon>
        <taxon>Ogataea</taxon>
        <taxon>Ogataea/Candida clade</taxon>
    </lineage>
</organism>
<dbReference type="InterPro" id="IPR032675">
    <property type="entry name" value="LRR_dom_sf"/>
</dbReference>
<dbReference type="Gene3D" id="3.80.10.10">
    <property type="entry name" value="Ribonuclease Inhibitor"/>
    <property type="match status" value="1"/>
</dbReference>
<dbReference type="Proteomes" id="UP000094801">
    <property type="component" value="Unassembled WGS sequence"/>
</dbReference>
<sequence>MYQKGIIWLQDLPSEIILLVYQFINLDNLLPILDTHNPQLIEPLRYLISKQIRIIDLVKDFDINLAEIHHVESKIYGVNEVVINNSNLYNYSTIFHNLENYNTLNKFLKMNNQTIKSLTIEGSNIMVCDVLQDLSLWATRFDKVHLKIDHTTSLTIPGKKILEFVRNSRKIFEHSEELNISSLNWCSHIIDEDDDVDDDTRLVYRVLNQRQLEMSAKSAMELNSNMNAALAFNKYLWDDDVTSIKYDNLTLDLDNVRSSDPILFPRFFNISNFPYLTSLKLNFNIDSGLLNKLTTIQHLEFVKLRKLQDLRLDLPLLKTLKMSNSNIENINILENLTLLELENCPALKDVRFNENLQSSLTKLYLNNCKKLLIHDPLPVNLVELSIGCGKNLQHQGLQKFNHLKKLRSLKLYTDGSIPLNLPHTITTLELTTPAKLSSNLWNIEPKHLPTSLTTLIIVNGFLSVTTSSDTLNFQQFGLKNLQKLKLDGVSINSNLDCLNLKIVNIIDCKFINGSLKIDAEIVRLQSNYNMPLLQIRCDILWYWCFIHKNMISKRMTNMIGDIINDGKPQPSNVIHVHLDRHHDQIKKLFSLNSKELIYDIRI</sequence>
<evidence type="ECO:0000313" key="1">
    <source>
        <dbReference type="EMBL" id="ODV84589.1"/>
    </source>
</evidence>
<accession>A0A1E4SYL9</accession>
<evidence type="ECO:0000313" key="2">
    <source>
        <dbReference type="Proteomes" id="UP000094801"/>
    </source>
</evidence>
<gene>
    <name evidence="1" type="ORF">CANARDRAFT_61049</name>
</gene>
<keyword evidence="2" id="KW-1185">Reference proteome</keyword>
<name>A0A1E4SYL9_9ASCO</name>